<dbReference type="EMBL" id="CAOS01000014">
    <property type="protein sequence ID" value="CCO09215.1"/>
    <property type="molecule type" value="Genomic_DNA"/>
</dbReference>
<name>K8E0W5_9FIRM</name>
<gene>
    <name evidence="1" type="ORF">DESHY_70001</name>
</gene>
<evidence type="ECO:0000313" key="2">
    <source>
        <dbReference type="Proteomes" id="UP000009315"/>
    </source>
</evidence>
<reference evidence="1 2" key="1">
    <citation type="journal article" date="2013" name="Genome Announc.">
        <title>Genome Sequence of the Sulfate-Reducing Bacterium Desulfotomaculum hydrothermale Lam5(T).</title>
        <authorList>
            <person name="Amin O."/>
            <person name="Fardeau M.L."/>
            <person name="Valette O."/>
            <person name="Hirschler-Rea A."/>
            <person name="Barbe V."/>
            <person name="Medigue C."/>
            <person name="Vacherie B."/>
            <person name="Ollivier B."/>
            <person name="Bertin P.N."/>
            <person name="Dolla A."/>
        </authorList>
    </citation>
    <scope>NUCLEOTIDE SEQUENCE [LARGE SCALE GENOMIC DNA]</scope>
    <source>
        <strain evidence="2">Lam5 / DSM 18033</strain>
    </source>
</reference>
<organism evidence="1 2">
    <name type="scientific">Desulforamulus hydrothermalis Lam5 = DSM 18033</name>
    <dbReference type="NCBI Taxonomy" id="1121428"/>
    <lineage>
        <taxon>Bacteria</taxon>
        <taxon>Bacillati</taxon>
        <taxon>Bacillota</taxon>
        <taxon>Clostridia</taxon>
        <taxon>Eubacteriales</taxon>
        <taxon>Peptococcaceae</taxon>
        <taxon>Desulforamulus</taxon>
    </lineage>
</organism>
<comment type="caution">
    <text evidence="1">The sequence shown here is derived from an EMBL/GenBank/DDBJ whole genome shotgun (WGS) entry which is preliminary data.</text>
</comment>
<keyword evidence="2" id="KW-1185">Reference proteome</keyword>
<protein>
    <submittedName>
        <fullName evidence="1">Uncharacterized protein</fullName>
    </submittedName>
</protein>
<sequence>MEKDWRREGEEEGRAKVFIKMREKTNKPGVYWLLWGKNFGGFSHPNGLFLFF</sequence>
<evidence type="ECO:0000313" key="1">
    <source>
        <dbReference type="EMBL" id="CCO09215.1"/>
    </source>
</evidence>
<accession>K8E0W5</accession>
<dbReference type="Proteomes" id="UP000009315">
    <property type="component" value="Unassembled WGS sequence"/>
</dbReference>
<dbReference type="AlphaFoldDB" id="K8E0W5"/>
<proteinExistence type="predicted"/>